<keyword evidence="1" id="KW-0614">Plasmid</keyword>
<protein>
    <submittedName>
        <fullName evidence="1">Uncharacterized protein</fullName>
    </submittedName>
</protein>
<geneLocation type="plasmid" evidence="1 2">
    <name>unnamed4</name>
</geneLocation>
<sequence length="165" mass="17869">MNAMLLPPHSRFEQPMEGRELGTGIRLGLGWHPGDTGPALSRSPHAMLQISAGHFPQPVPLRLTLQAVTARPDRPATLRLLSPGQPVLQRVLTSAEPVTLRLASPRHAPGAESTALTLEIDIFASPLLDGTGSDERQIGLALHAITPRWPLHQRLRGALARLRRG</sequence>
<name>A0A2U8HPL6_9RHOB</name>
<evidence type="ECO:0000313" key="2">
    <source>
        <dbReference type="Proteomes" id="UP000244915"/>
    </source>
</evidence>
<reference evidence="1 2" key="1">
    <citation type="submission" date="2017-06" db="EMBL/GenBank/DDBJ databases">
        <title>Yangia sp. YSBP01 complete genome sequence.</title>
        <authorList>
            <person name="Woo J.-H."/>
            <person name="Kim H.-S."/>
        </authorList>
    </citation>
    <scope>NUCLEOTIDE SEQUENCE [LARGE SCALE GENOMIC DNA]</scope>
    <source>
        <strain evidence="1 2">YSBP01</strain>
        <plasmid evidence="1 2">unnamed4</plasmid>
    </source>
</reference>
<dbReference type="Proteomes" id="UP000244915">
    <property type="component" value="Plasmid unnamed4"/>
</dbReference>
<dbReference type="KEGG" id="ypac:CEW88_23620"/>
<proteinExistence type="predicted"/>
<dbReference type="EMBL" id="CP022194">
    <property type="protein sequence ID" value="AWI86755.1"/>
    <property type="molecule type" value="Genomic_DNA"/>
</dbReference>
<evidence type="ECO:0000313" key="1">
    <source>
        <dbReference type="EMBL" id="AWI86755.1"/>
    </source>
</evidence>
<dbReference type="AlphaFoldDB" id="A0A2U8HPL6"/>
<accession>A0A2U8HPL6</accession>
<gene>
    <name evidence="1" type="ORF">CEW88_23620</name>
</gene>
<organism evidence="1 2">
    <name type="scientific">Alloyangia pacifica</name>
    <dbReference type="NCBI Taxonomy" id="311180"/>
    <lineage>
        <taxon>Bacteria</taxon>
        <taxon>Pseudomonadati</taxon>
        <taxon>Pseudomonadota</taxon>
        <taxon>Alphaproteobacteria</taxon>
        <taxon>Rhodobacterales</taxon>
        <taxon>Roseobacteraceae</taxon>
        <taxon>Alloyangia</taxon>
    </lineage>
</organism>